<dbReference type="InterPro" id="IPR012337">
    <property type="entry name" value="RNaseH-like_sf"/>
</dbReference>
<protein>
    <submittedName>
        <fullName evidence="1">Unnamed protein product</fullName>
    </submittedName>
</protein>
<proteinExistence type="predicted"/>
<name>A0A9W6UFS3_9STRA</name>
<evidence type="ECO:0000313" key="2">
    <source>
        <dbReference type="Proteomes" id="UP001165121"/>
    </source>
</evidence>
<dbReference type="PANTHER" id="PTHR35046:SF18">
    <property type="entry name" value="RNA-DIRECTED DNA POLYMERASE"/>
    <property type="match status" value="1"/>
</dbReference>
<dbReference type="GO" id="GO:0003676">
    <property type="term" value="F:nucleic acid binding"/>
    <property type="evidence" value="ECO:0007669"/>
    <property type="project" value="InterPro"/>
</dbReference>
<dbReference type="Gene3D" id="3.30.420.10">
    <property type="entry name" value="Ribonuclease H-like superfamily/Ribonuclease H"/>
    <property type="match status" value="1"/>
</dbReference>
<dbReference type="Proteomes" id="UP001165121">
    <property type="component" value="Unassembled WGS sequence"/>
</dbReference>
<dbReference type="PANTHER" id="PTHR35046">
    <property type="entry name" value="ZINC KNUCKLE (CCHC-TYPE) FAMILY PROTEIN"/>
    <property type="match status" value="1"/>
</dbReference>
<dbReference type="SUPFAM" id="SSF53098">
    <property type="entry name" value="Ribonuclease H-like"/>
    <property type="match status" value="1"/>
</dbReference>
<keyword evidence="2" id="KW-1185">Reference proteome</keyword>
<dbReference type="OrthoDB" id="1938712at2759"/>
<sequence>MFKSIQKYIADCEPCRRNKPRLTKPPGLLEPLKIPDEHWRSISMDFITNLPHTKSKMASIWVVVYHLTTRCHFVPSTKTVSAEGVDRLFIDHIWKHHRMPTSIVSDRDRKFVFSFW</sequence>
<gene>
    <name evidence="1" type="ORF">Pfra01_000742200</name>
</gene>
<dbReference type="EMBL" id="BSXT01000655">
    <property type="protein sequence ID" value="GMF31858.1"/>
    <property type="molecule type" value="Genomic_DNA"/>
</dbReference>
<dbReference type="AlphaFoldDB" id="A0A9W6UFS3"/>
<evidence type="ECO:0000313" key="1">
    <source>
        <dbReference type="EMBL" id="GMF31858.1"/>
    </source>
</evidence>
<organism evidence="1 2">
    <name type="scientific">Phytophthora fragariaefolia</name>
    <dbReference type="NCBI Taxonomy" id="1490495"/>
    <lineage>
        <taxon>Eukaryota</taxon>
        <taxon>Sar</taxon>
        <taxon>Stramenopiles</taxon>
        <taxon>Oomycota</taxon>
        <taxon>Peronosporomycetes</taxon>
        <taxon>Peronosporales</taxon>
        <taxon>Peronosporaceae</taxon>
        <taxon>Phytophthora</taxon>
    </lineage>
</organism>
<reference evidence="1" key="1">
    <citation type="submission" date="2023-04" db="EMBL/GenBank/DDBJ databases">
        <title>Phytophthora fragariaefolia NBRC 109709.</title>
        <authorList>
            <person name="Ichikawa N."/>
            <person name="Sato H."/>
            <person name="Tonouchi N."/>
        </authorList>
    </citation>
    <scope>NUCLEOTIDE SEQUENCE</scope>
    <source>
        <strain evidence="1">NBRC 109709</strain>
    </source>
</reference>
<comment type="caution">
    <text evidence="1">The sequence shown here is derived from an EMBL/GenBank/DDBJ whole genome shotgun (WGS) entry which is preliminary data.</text>
</comment>
<accession>A0A9W6UFS3</accession>
<dbReference type="InterPro" id="IPR036397">
    <property type="entry name" value="RNaseH_sf"/>
</dbReference>